<evidence type="ECO:0008006" key="3">
    <source>
        <dbReference type="Google" id="ProtNLM"/>
    </source>
</evidence>
<accession>A0AAV2SUQ5</accession>
<keyword evidence="2" id="KW-1185">Reference proteome</keyword>
<evidence type="ECO:0000313" key="2">
    <source>
        <dbReference type="Proteomes" id="UP001497623"/>
    </source>
</evidence>
<name>A0AAV2SUQ5_MEGNR</name>
<gene>
    <name evidence="1" type="ORF">MNOR_LOCUS40571</name>
</gene>
<proteinExistence type="predicted"/>
<comment type="caution">
    <text evidence="1">The sequence shown here is derived from an EMBL/GenBank/DDBJ whole genome shotgun (WGS) entry which is preliminary data.</text>
</comment>
<reference evidence="1 2" key="1">
    <citation type="submission" date="2024-05" db="EMBL/GenBank/DDBJ databases">
        <authorList>
            <person name="Wallberg A."/>
        </authorList>
    </citation>
    <scope>NUCLEOTIDE SEQUENCE [LARGE SCALE GENOMIC DNA]</scope>
</reference>
<dbReference type="Proteomes" id="UP001497623">
    <property type="component" value="Unassembled WGS sequence"/>
</dbReference>
<evidence type="ECO:0000313" key="1">
    <source>
        <dbReference type="EMBL" id="CAL4239918.1"/>
    </source>
</evidence>
<feature type="non-terminal residue" evidence="1">
    <location>
        <position position="175"/>
    </location>
</feature>
<dbReference type="EMBL" id="CAXKWB010126689">
    <property type="protein sequence ID" value="CAL4239918.1"/>
    <property type="molecule type" value="Genomic_DNA"/>
</dbReference>
<dbReference type="AlphaFoldDB" id="A0AAV2SUQ5"/>
<sequence length="175" mass="20585">MSQNKSILESSVNVGKILLEFILKNQHKSDPEFSNFKDKLKRNNTMKNKFNKEETALLENGANIDNFDNLDLSMLHKLISHLCGIEDKDPELEKNLRTLKDKRNQLAHSDDINTYTEIYIWKRIEELRSLYEDTLKKIKDFYQTDIEEKRKEINNAIDSILKHVEVKLDDDAIFG</sequence>
<protein>
    <recommendedName>
        <fullName evidence="3">RiboL-PSP-HEPN domain-containing protein</fullName>
    </recommendedName>
</protein>
<organism evidence="1 2">
    <name type="scientific">Meganyctiphanes norvegica</name>
    <name type="common">Northern krill</name>
    <name type="synonym">Thysanopoda norvegica</name>
    <dbReference type="NCBI Taxonomy" id="48144"/>
    <lineage>
        <taxon>Eukaryota</taxon>
        <taxon>Metazoa</taxon>
        <taxon>Ecdysozoa</taxon>
        <taxon>Arthropoda</taxon>
        <taxon>Crustacea</taxon>
        <taxon>Multicrustacea</taxon>
        <taxon>Malacostraca</taxon>
        <taxon>Eumalacostraca</taxon>
        <taxon>Eucarida</taxon>
        <taxon>Euphausiacea</taxon>
        <taxon>Euphausiidae</taxon>
        <taxon>Meganyctiphanes</taxon>
    </lineage>
</organism>